<comment type="caution">
    <text evidence="2">The sequence shown here is derived from an EMBL/GenBank/DDBJ whole genome shotgun (WGS) entry which is preliminary data.</text>
</comment>
<dbReference type="Proteomes" id="UP000299102">
    <property type="component" value="Unassembled WGS sequence"/>
</dbReference>
<protein>
    <submittedName>
        <fullName evidence="2">Uncharacterized protein</fullName>
    </submittedName>
</protein>
<keyword evidence="3" id="KW-1185">Reference proteome</keyword>
<evidence type="ECO:0000256" key="1">
    <source>
        <dbReference type="SAM" id="MobiDB-lite"/>
    </source>
</evidence>
<evidence type="ECO:0000313" key="3">
    <source>
        <dbReference type="Proteomes" id="UP000299102"/>
    </source>
</evidence>
<feature type="region of interest" description="Disordered" evidence="1">
    <location>
        <begin position="1"/>
        <end position="20"/>
    </location>
</feature>
<dbReference type="AlphaFoldDB" id="A0A4C1UQU1"/>
<dbReference type="EMBL" id="BGZK01000210">
    <property type="protein sequence ID" value="GBP28689.1"/>
    <property type="molecule type" value="Genomic_DNA"/>
</dbReference>
<proteinExistence type="predicted"/>
<name>A0A4C1UQU1_EUMVA</name>
<accession>A0A4C1UQU1</accession>
<gene>
    <name evidence="2" type="ORF">EVAR_19730_1</name>
</gene>
<evidence type="ECO:0000313" key="2">
    <source>
        <dbReference type="EMBL" id="GBP28689.1"/>
    </source>
</evidence>
<reference evidence="2 3" key="1">
    <citation type="journal article" date="2019" name="Commun. Biol.">
        <title>The bagworm genome reveals a unique fibroin gene that provides high tensile strength.</title>
        <authorList>
            <person name="Kono N."/>
            <person name="Nakamura H."/>
            <person name="Ohtoshi R."/>
            <person name="Tomita M."/>
            <person name="Numata K."/>
            <person name="Arakawa K."/>
        </authorList>
    </citation>
    <scope>NUCLEOTIDE SEQUENCE [LARGE SCALE GENOMIC DNA]</scope>
</reference>
<organism evidence="2 3">
    <name type="scientific">Eumeta variegata</name>
    <name type="common">Bagworm moth</name>
    <name type="synonym">Eumeta japonica</name>
    <dbReference type="NCBI Taxonomy" id="151549"/>
    <lineage>
        <taxon>Eukaryota</taxon>
        <taxon>Metazoa</taxon>
        <taxon>Ecdysozoa</taxon>
        <taxon>Arthropoda</taxon>
        <taxon>Hexapoda</taxon>
        <taxon>Insecta</taxon>
        <taxon>Pterygota</taxon>
        <taxon>Neoptera</taxon>
        <taxon>Endopterygota</taxon>
        <taxon>Lepidoptera</taxon>
        <taxon>Glossata</taxon>
        <taxon>Ditrysia</taxon>
        <taxon>Tineoidea</taxon>
        <taxon>Psychidae</taxon>
        <taxon>Oiketicinae</taxon>
        <taxon>Eumeta</taxon>
    </lineage>
</organism>
<sequence>MGRRAHWRPRTGNEIEDGTGVIPKGQIKIRMQSFDSTHRTEVTQYVRTQTNRETCLIKTNLLRTGLIRISGTLGAMSQRARETRIDSLLINSYQGSVGV</sequence>